<dbReference type="InterPro" id="IPR000683">
    <property type="entry name" value="Gfo/Idh/MocA-like_OxRdtase_N"/>
</dbReference>
<evidence type="ECO:0000259" key="2">
    <source>
        <dbReference type="Pfam" id="PF22725"/>
    </source>
</evidence>
<dbReference type="Gene3D" id="3.30.360.10">
    <property type="entry name" value="Dihydrodipicolinate Reductase, domain 2"/>
    <property type="match status" value="1"/>
</dbReference>
<gene>
    <name evidence="3" type="ORF">IDH45_26150</name>
</gene>
<sequence length="336" mass="36880">MIKIGLIGAGFMGSMHASCYEALLGRGDFQVTAVADVEADKASRLAARLGAKAYSSAEEILRDADVNAIDICLPTYLHADTAAAAMNKGYAVFIEKPVCLNEEEAQRLLALQKETGVQAMVGHCIRFWPEYMELRRLAQENVYGKLQSGVFKRISPRPGWAWQGWLHEPAKSGSAALDLHVHDVDFVRSLFGEPERLKAETVTKDGANGHIFSLYRYEDAVVSLEGGWNYPETFPFEMSFRVQFERATVVFSSSSSPAMRIYEQEGAVLEPDLSVADEAAATSEEGGNISSLGGYYNELAYFLDCLTSGRSIEQSTLKDGCDSLRLTLCEIADAKL</sequence>
<evidence type="ECO:0000259" key="1">
    <source>
        <dbReference type="Pfam" id="PF01408"/>
    </source>
</evidence>
<evidence type="ECO:0000313" key="3">
    <source>
        <dbReference type="EMBL" id="MBD2865470.1"/>
    </source>
</evidence>
<accession>A0A927CD72</accession>
<feature type="domain" description="Gfo/Idh/MocA-like oxidoreductase N-terminal" evidence="1">
    <location>
        <begin position="2"/>
        <end position="123"/>
    </location>
</feature>
<keyword evidence="4" id="KW-1185">Reference proteome</keyword>
<dbReference type="Proteomes" id="UP000639396">
    <property type="component" value="Unassembled WGS sequence"/>
</dbReference>
<dbReference type="PANTHER" id="PTHR43377">
    <property type="entry name" value="BILIVERDIN REDUCTASE A"/>
    <property type="match status" value="1"/>
</dbReference>
<dbReference type="InterPro" id="IPR051450">
    <property type="entry name" value="Gfo/Idh/MocA_Oxidoreductases"/>
</dbReference>
<protein>
    <submittedName>
        <fullName evidence="3">Gfo/Idh/MocA family oxidoreductase</fullName>
    </submittedName>
</protein>
<name>A0A927CD72_9BACL</name>
<reference evidence="3" key="1">
    <citation type="submission" date="2020-09" db="EMBL/GenBank/DDBJ databases">
        <title>A novel bacterium of genus Paenibacillus, isolated from South China Sea.</title>
        <authorList>
            <person name="Huang H."/>
            <person name="Mo K."/>
            <person name="Hu Y."/>
        </authorList>
    </citation>
    <scope>NUCLEOTIDE SEQUENCE</scope>
    <source>
        <strain evidence="3">IB182363</strain>
    </source>
</reference>
<dbReference type="Pfam" id="PF01408">
    <property type="entry name" value="GFO_IDH_MocA"/>
    <property type="match status" value="1"/>
</dbReference>
<dbReference type="InterPro" id="IPR055170">
    <property type="entry name" value="GFO_IDH_MocA-like_dom"/>
</dbReference>
<evidence type="ECO:0000313" key="4">
    <source>
        <dbReference type="Proteomes" id="UP000639396"/>
    </source>
</evidence>
<dbReference type="AlphaFoldDB" id="A0A927CD72"/>
<dbReference type="PANTHER" id="PTHR43377:SF1">
    <property type="entry name" value="BILIVERDIN REDUCTASE A"/>
    <property type="match status" value="1"/>
</dbReference>
<dbReference type="Pfam" id="PF22725">
    <property type="entry name" value="GFO_IDH_MocA_C3"/>
    <property type="match status" value="1"/>
</dbReference>
<dbReference type="Gene3D" id="3.40.50.720">
    <property type="entry name" value="NAD(P)-binding Rossmann-like Domain"/>
    <property type="match status" value="1"/>
</dbReference>
<dbReference type="EMBL" id="JACXJA010000042">
    <property type="protein sequence ID" value="MBD2865470.1"/>
    <property type="molecule type" value="Genomic_DNA"/>
</dbReference>
<dbReference type="RefSeq" id="WP_190931089.1">
    <property type="nucleotide sequence ID" value="NZ_JACXJA010000042.1"/>
</dbReference>
<feature type="domain" description="GFO/IDH/MocA-like oxidoreductase" evidence="2">
    <location>
        <begin position="131"/>
        <end position="249"/>
    </location>
</feature>
<comment type="caution">
    <text evidence="3">The sequence shown here is derived from an EMBL/GenBank/DDBJ whole genome shotgun (WGS) entry which is preliminary data.</text>
</comment>
<organism evidence="3 4">
    <name type="scientific">Paenibacillus oceani</name>
    <dbReference type="NCBI Taxonomy" id="2772510"/>
    <lineage>
        <taxon>Bacteria</taxon>
        <taxon>Bacillati</taxon>
        <taxon>Bacillota</taxon>
        <taxon>Bacilli</taxon>
        <taxon>Bacillales</taxon>
        <taxon>Paenibacillaceae</taxon>
        <taxon>Paenibacillus</taxon>
    </lineage>
</organism>
<dbReference type="SUPFAM" id="SSF51735">
    <property type="entry name" value="NAD(P)-binding Rossmann-fold domains"/>
    <property type="match status" value="1"/>
</dbReference>
<dbReference type="GO" id="GO:0000166">
    <property type="term" value="F:nucleotide binding"/>
    <property type="evidence" value="ECO:0007669"/>
    <property type="project" value="InterPro"/>
</dbReference>
<dbReference type="InterPro" id="IPR036291">
    <property type="entry name" value="NAD(P)-bd_dom_sf"/>
</dbReference>
<proteinExistence type="predicted"/>
<dbReference type="SUPFAM" id="SSF55347">
    <property type="entry name" value="Glyceraldehyde-3-phosphate dehydrogenase-like, C-terminal domain"/>
    <property type="match status" value="1"/>
</dbReference>